<keyword evidence="1" id="KW-0233">DNA recombination</keyword>
<dbReference type="GO" id="GO:0015074">
    <property type="term" value="P:DNA integration"/>
    <property type="evidence" value="ECO:0007669"/>
    <property type="project" value="InterPro"/>
</dbReference>
<proteinExistence type="predicted"/>
<accession>X1I723</accession>
<gene>
    <name evidence="3" type="ORF">S03H2_34137</name>
</gene>
<name>X1I723_9ZZZZ</name>
<dbReference type="AlphaFoldDB" id="X1I723"/>
<dbReference type="InterPro" id="IPR013762">
    <property type="entry name" value="Integrase-like_cat_sf"/>
</dbReference>
<dbReference type="GO" id="GO:0006310">
    <property type="term" value="P:DNA recombination"/>
    <property type="evidence" value="ECO:0007669"/>
    <property type="project" value="UniProtKB-KW"/>
</dbReference>
<dbReference type="EMBL" id="BARU01020814">
    <property type="protein sequence ID" value="GAH53383.1"/>
    <property type="molecule type" value="Genomic_DNA"/>
</dbReference>
<reference evidence="3" key="1">
    <citation type="journal article" date="2014" name="Front. Microbiol.">
        <title>High frequency of phylogenetically diverse reductive dehalogenase-homologous genes in deep subseafloor sedimentary metagenomes.</title>
        <authorList>
            <person name="Kawai M."/>
            <person name="Futagami T."/>
            <person name="Toyoda A."/>
            <person name="Takaki Y."/>
            <person name="Nishi S."/>
            <person name="Hori S."/>
            <person name="Arai W."/>
            <person name="Tsubouchi T."/>
            <person name="Morono Y."/>
            <person name="Uchiyama I."/>
            <person name="Ito T."/>
            <person name="Fujiyama A."/>
            <person name="Inagaki F."/>
            <person name="Takami H."/>
        </authorList>
    </citation>
    <scope>NUCLEOTIDE SEQUENCE</scope>
    <source>
        <strain evidence="3">Expedition CK06-06</strain>
    </source>
</reference>
<comment type="caution">
    <text evidence="3">The sequence shown here is derived from an EMBL/GenBank/DDBJ whole genome shotgun (WGS) entry which is preliminary data.</text>
</comment>
<protein>
    <recommendedName>
        <fullName evidence="2">Tyr recombinase domain-containing protein</fullName>
    </recommendedName>
</protein>
<dbReference type="PROSITE" id="PS51898">
    <property type="entry name" value="TYR_RECOMBINASE"/>
    <property type="match status" value="1"/>
</dbReference>
<evidence type="ECO:0000256" key="1">
    <source>
        <dbReference type="ARBA" id="ARBA00023172"/>
    </source>
</evidence>
<dbReference type="Gene3D" id="1.10.443.10">
    <property type="entry name" value="Intergrase catalytic core"/>
    <property type="match status" value="1"/>
</dbReference>
<dbReference type="SUPFAM" id="SSF56349">
    <property type="entry name" value="DNA breaking-rejoining enzymes"/>
    <property type="match status" value="1"/>
</dbReference>
<dbReference type="Pfam" id="PF00589">
    <property type="entry name" value="Phage_integrase"/>
    <property type="match status" value="1"/>
</dbReference>
<feature type="domain" description="Tyr recombinase" evidence="2">
    <location>
        <begin position="1"/>
        <end position="53"/>
    </location>
</feature>
<evidence type="ECO:0000313" key="3">
    <source>
        <dbReference type="EMBL" id="GAH53383.1"/>
    </source>
</evidence>
<dbReference type="GO" id="GO:0003677">
    <property type="term" value="F:DNA binding"/>
    <property type="evidence" value="ECO:0007669"/>
    <property type="project" value="InterPro"/>
</dbReference>
<sequence>MVFPHSLRHYFATLLIERGAPLKAVQELLGHASIKTTAIYLDLIPKHLQATIALFDTEKTLSAALNAALYLQGRGEKHAAAT</sequence>
<organism evidence="3">
    <name type="scientific">marine sediment metagenome</name>
    <dbReference type="NCBI Taxonomy" id="412755"/>
    <lineage>
        <taxon>unclassified sequences</taxon>
        <taxon>metagenomes</taxon>
        <taxon>ecological metagenomes</taxon>
    </lineage>
</organism>
<dbReference type="InterPro" id="IPR002104">
    <property type="entry name" value="Integrase_catalytic"/>
</dbReference>
<evidence type="ECO:0000259" key="2">
    <source>
        <dbReference type="PROSITE" id="PS51898"/>
    </source>
</evidence>
<dbReference type="InterPro" id="IPR011010">
    <property type="entry name" value="DNA_brk_join_enz"/>
</dbReference>